<protein>
    <recommendedName>
        <fullName evidence="4">Fibronectin type-III domain-containing protein</fullName>
    </recommendedName>
</protein>
<name>A0A4W5JTA0_9TELE</name>
<reference evidence="2" key="3">
    <citation type="submission" date="2025-09" db="UniProtKB">
        <authorList>
            <consortium name="Ensembl"/>
        </authorList>
    </citation>
    <scope>IDENTIFICATION</scope>
</reference>
<accession>A0A4W5JTA0</accession>
<dbReference type="GeneTree" id="ENSGT00940000159457"/>
<keyword evidence="1" id="KW-0812">Transmembrane</keyword>
<evidence type="ECO:0000313" key="2">
    <source>
        <dbReference type="Ensembl" id="ENSHHUP00000003034.1"/>
    </source>
</evidence>
<evidence type="ECO:0000313" key="3">
    <source>
        <dbReference type="Proteomes" id="UP000314982"/>
    </source>
</evidence>
<dbReference type="AlphaFoldDB" id="A0A4W5JTA0"/>
<reference evidence="3" key="1">
    <citation type="submission" date="2018-06" db="EMBL/GenBank/DDBJ databases">
        <title>Genome assembly of Danube salmon.</title>
        <authorList>
            <person name="Macqueen D.J."/>
            <person name="Gundappa M.K."/>
        </authorList>
    </citation>
    <scope>NUCLEOTIDE SEQUENCE [LARGE SCALE GENOMIC DNA]</scope>
</reference>
<keyword evidence="3" id="KW-1185">Reference proteome</keyword>
<evidence type="ECO:0000256" key="1">
    <source>
        <dbReference type="SAM" id="Phobius"/>
    </source>
</evidence>
<dbReference type="Proteomes" id="UP000314982">
    <property type="component" value="Unassembled WGS sequence"/>
</dbReference>
<evidence type="ECO:0008006" key="4">
    <source>
        <dbReference type="Google" id="ProtNLM"/>
    </source>
</evidence>
<organism evidence="2 3">
    <name type="scientific">Hucho hucho</name>
    <name type="common">huchen</name>
    <dbReference type="NCBI Taxonomy" id="62062"/>
    <lineage>
        <taxon>Eukaryota</taxon>
        <taxon>Metazoa</taxon>
        <taxon>Chordata</taxon>
        <taxon>Craniata</taxon>
        <taxon>Vertebrata</taxon>
        <taxon>Euteleostomi</taxon>
        <taxon>Actinopterygii</taxon>
        <taxon>Neopterygii</taxon>
        <taxon>Teleostei</taxon>
        <taxon>Protacanthopterygii</taxon>
        <taxon>Salmoniformes</taxon>
        <taxon>Salmonidae</taxon>
        <taxon>Salmoninae</taxon>
        <taxon>Hucho</taxon>
    </lineage>
</organism>
<dbReference type="STRING" id="62062.ENSHHUP00000003034"/>
<reference evidence="2" key="2">
    <citation type="submission" date="2025-08" db="UniProtKB">
        <authorList>
            <consortium name="Ensembl"/>
        </authorList>
    </citation>
    <scope>IDENTIFICATION</scope>
</reference>
<proteinExistence type="predicted"/>
<sequence length="214" mass="24134">MQSVGEKDDHNVICGLCLCLTVPDKVDIQSVALTQNNAFTIICKHLEPIKWRGKERLYNATITGSGLHKTQQNTTCSFTFVDLSYLTVYTVEIYTYNGNNKSEATTKRITTSYNDKAVIGFLVLLIILTSLALLFVLYKIYILQRKKSNNNDEQIELIQPSDEENLLNVEPIGSEVLLDAYKRKIADEGRLFLQEFQVNVRIPLPLGQSAILAT</sequence>
<keyword evidence="1" id="KW-1133">Transmembrane helix</keyword>
<keyword evidence="1" id="KW-0472">Membrane</keyword>
<dbReference type="Ensembl" id="ENSHHUT00000003141.1">
    <property type="protein sequence ID" value="ENSHHUP00000003034.1"/>
    <property type="gene ID" value="ENSHHUG00000001931.1"/>
</dbReference>
<feature type="transmembrane region" description="Helical" evidence="1">
    <location>
        <begin position="117"/>
        <end position="138"/>
    </location>
</feature>